<evidence type="ECO:0000313" key="4">
    <source>
        <dbReference type="Proteomes" id="UP000326169"/>
    </source>
</evidence>
<reference evidence="3 4" key="1">
    <citation type="journal article" date="2019" name="J Genomics">
        <title>The Draft Genome of a Hydrogen-producing Cyanobacterium, Arthrospira platensis NIES-46.</title>
        <authorList>
            <person name="Suzuki S."/>
            <person name="Yamaguchi H."/>
            <person name="Kawachi M."/>
        </authorList>
    </citation>
    <scope>NUCLEOTIDE SEQUENCE [LARGE SCALE GENOMIC DNA]</scope>
    <source>
        <strain evidence="3 4">NIES-46</strain>
    </source>
</reference>
<accession>A0A5M3T0L7</accession>
<dbReference type="Proteomes" id="UP000326169">
    <property type="component" value="Unassembled WGS sequence"/>
</dbReference>
<feature type="coiled-coil region" evidence="1">
    <location>
        <begin position="124"/>
        <end position="158"/>
    </location>
</feature>
<dbReference type="InterPro" id="IPR036086">
    <property type="entry name" value="ParB/Sulfiredoxin_sf"/>
</dbReference>
<dbReference type="SUPFAM" id="SSF47781">
    <property type="entry name" value="RuvA domain 2-like"/>
    <property type="match status" value="1"/>
</dbReference>
<proteinExistence type="predicted"/>
<organism evidence="3 4">
    <name type="scientific">Limnospira platensis NIES-46</name>
    <dbReference type="NCBI Taxonomy" id="1236695"/>
    <lineage>
        <taxon>Bacteria</taxon>
        <taxon>Bacillati</taxon>
        <taxon>Cyanobacteriota</taxon>
        <taxon>Cyanophyceae</taxon>
        <taxon>Oscillatoriophycideae</taxon>
        <taxon>Oscillatoriales</taxon>
        <taxon>Sirenicapillariaceae</taxon>
        <taxon>Limnospira</taxon>
    </lineage>
</organism>
<dbReference type="SUPFAM" id="SSF110849">
    <property type="entry name" value="ParB/Sulfiredoxin"/>
    <property type="match status" value="1"/>
</dbReference>
<dbReference type="Gene3D" id="3.90.1530.10">
    <property type="entry name" value="Conserved hypothetical protein from pyrococcus furiosus pfu- 392566-001, ParB domain"/>
    <property type="match status" value="1"/>
</dbReference>
<dbReference type="RefSeq" id="WP_152088448.1">
    <property type="nucleotide sequence ID" value="NZ_BIMW01000063.1"/>
</dbReference>
<protein>
    <recommendedName>
        <fullName evidence="2">ParB-like N-terminal domain-containing protein</fullName>
    </recommendedName>
</protein>
<feature type="domain" description="ParB-like N-terminal" evidence="2">
    <location>
        <begin position="7"/>
        <end position="70"/>
    </location>
</feature>
<dbReference type="EMBL" id="BIMW01000063">
    <property type="protein sequence ID" value="GCE93153.1"/>
    <property type="molecule type" value="Genomic_DNA"/>
</dbReference>
<dbReference type="GeneID" id="301682103"/>
<dbReference type="InterPro" id="IPR003115">
    <property type="entry name" value="ParB_N"/>
</dbReference>
<gene>
    <name evidence="3" type="ORF">NIES46_12020</name>
</gene>
<comment type="caution">
    <text evidence="3">The sequence shown here is derived from an EMBL/GenBank/DDBJ whole genome shotgun (WGS) entry which is preliminary data.</text>
</comment>
<dbReference type="Pfam" id="PF02195">
    <property type="entry name" value="ParB_N"/>
    <property type="match status" value="1"/>
</dbReference>
<name>A0A5M3T0L7_LIMPL</name>
<evidence type="ECO:0000313" key="3">
    <source>
        <dbReference type="EMBL" id="GCE93153.1"/>
    </source>
</evidence>
<keyword evidence="1" id="KW-0175">Coiled coil</keyword>
<sequence>MIRFSLVDVKSINSHVPRSNFSESELEELADKILECGGIIKPLILKMQGLESYQVISGDLEYYAAVKAREKDPRNAEMVNAFVIADKHEAKVLKQVELIERFTVTPSLVNNQIGETVTLTTSPSPHLESRLNNLEQRLETYVSQIQQELRDYQQQNERRFKAIESPQPSPMRESESPNQPIINPLDLFNSLTQEELLRRLNRANISNSKNLAKGICEAREKLGKFINYQQVIANVKGLADKTMIKIIDAWSS</sequence>
<evidence type="ECO:0000259" key="2">
    <source>
        <dbReference type="Pfam" id="PF02195"/>
    </source>
</evidence>
<keyword evidence="4" id="KW-1185">Reference proteome</keyword>
<dbReference type="InterPro" id="IPR010994">
    <property type="entry name" value="RuvA_2-like"/>
</dbReference>
<evidence type="ECO:0000256" key="1">
    <source>
        <dbReference type="SAM" id="Coils"/>
    </source>
</evidence>